<proteinExistence type="inferred from homology"/>
<evidence type="ECO:0000313" key="6">
    <source>
        <dbReference type="Proteomes" id="UP000695022"/>
    </source>
</evidence>
<dbReference type="PANTHER" id="PTHR11610:SF173">
    <property type="entry name" value="LIPASE DOMAIN-CONTAINING PROTEIN-RELATED"/>
    <property type="match status" value="1"/>
</dbReference>
<feature type="domain" description="Lipase" evidence="5">
    <location>
        <begin position="3"/>
        <end position="121"/>
    </location>
</feature>
<dbReference type="Proteomes" id="UP000695022">
    <property type="component" value="Unplaced"/>
</dbReference>
<sequence length="219" mass="24851">MWTPCGHVDIYPNGGLEMPGCDDTLLESIWIDGLVNGVRNFVACNHHFAVYMAIDSINSKRPDLGYLCGSWEEFVDGKCTSCGADGGGCAHYGFKAGDYALGSTRPEQTMFWMYTRENAPYGKYHHDSKIVMHQRSSDEKGTIYVNMIGMTGQSDFIEVTSGSVDLNSGETYERMTAAEHALGDILRVEFKWIYDYDWYFPWDWPIFGDPTIELDTYRF</sequence>
<dbReference type="InterPro" id="IPR013818">
    <property type="entry name" value="Lipase"/>
</dbReference>
<name>A0ABM1EQI8_PRICU</name>
<dbReference type="SUPFAM" id="SSF49723">
    <property type="entry name" value="Lipase/lipooxygenase domain (PLAT/LH2 domain)"/>
    <property type="match status" value="1"/>
</dbReference>
<keyword evidence="6" id="KW-1185">Reference proteome</keyword>
<dbReference type="PANTHER" id="PTHR11610">
    <property type="entry name" value="LIPASE"/>
    <property type="match status" value="1"/>
</dbReference>
<evidence type="ECO:0000259" key="5">
    <source>
        <dbReference type="Pfam" id="PF00151"/>
    </source>
</evidence>
<dbReference type="Gene3D" id="2.60.60.20">
    <property type="entry name" value="PLAT/LH2 domain"/>
    <property type="match status" value="1"/>
</dbReference>
<dbReference type="RefSeq" id="XP_014674459.1">
    <property type="nucleotide sequence ID" value="XM_014818973.1"/>
</dbReference>
<comment type="similarity">
    <text evidence="2 4">Belongs to the AB hydrolase superfamily. Lipase family.</text>
</comment>
<gene>
    <name evidence="7" type="primary">LOC106814635</name>
</gene>
<dbReference type="Pfam" id="PF00151">
    <property type="entry name" value="Lipase"/>
    <property type="match status" value="1"/>
</dbReference>
<evidence type="ECO:0000256" key="3">
    <source>
        <dbReference type="ARBA" id="ARBA00022525"/>
    </source>
</evidence>
<dbReference type="InterPro" id="IPR036392">
    <property type="entry name" value="PLAT/LH2_dom_sf"/>
</dbReference>
<dbReference type="InterPro" id="IPR029058">
    <property type="entry name" value="AB_hydrolase_fold"/>
</dbReference>
<protein>
    <submittedName>
        <fullName evidence="7">Pancreatic triacylglycerol lipase-like</fullName>
    </submittedName>
</protein>
<reference evidence="7" key="1">
    <citation type="submission" date="2025-08" db="UniProtKB">
        <authorList>
            <consortium name="RefSeq"/>
        </authorList>
    </citation>
    <scope>IDENTIFICATION</scope>
</reference>
<dbReference type="InterPro" id="IPR000734">
    <property type="entry name" value="TAG_lipase"/>
</dbReference>
<evidence type="ECO:0000256" key="2">
    <source>
        <dbReference type="ARBA" id="ARBA00010701"/>
    </source>
</evidence>
<keyword evidence="3" id="KW-0964">Secreted</keyword>
<evidence type="ECO:0000256" key="4">
    <source>
        <dbReference type="RuleBase" id="RU004262"/>
    </source>
</evidence>
<evidence type="ECO:0000256" key="1">
    <source>
        <dbReference type="ARBA" id="ARBA00004613"/>
    </source>
</evidence>
<organism evidence="6 7">
    <name type="scientific">Priapulus caudatus</name>
    <name type="common">Priapulid worm</name>
    <dbReference type="NCBI Taxonomy" id="37621"/>
    <lineage>
        <taxon>Eukaryota</taxon>
        <taxon>Metazoa</taxon>
        <taxon>Ecdysozoa</taxon>
        <taxon>Scalidophora</taxon>
        <taxon>Priapulida</taxon>
        <taxon>Priapulimorpha</taxon>
        <taxon>Priapulimorphida</taxon>
        <taxon>Priapulidae</taxon>
        <taxon>Priapulus</taxon>
    </lineage>
</organism>
<evidence type="ECO:0000313" key="7">
    <source>
        <dbReference type="RefSeq" id="XP_014674459.1"/>
    </source>
</evidence>
<dbReference type="Gene3D" id="3.40.50.1820">
    <property type="entry name" value="alpha/beta hydrolase"/>
    <property type="match status" value="1"/>
</dbReference>
<dbReference type="SUPFAM" id="SSF53474">
    <property type="entry name" value="alpha/beta-Hydrolases"/>
    <property type="match status" value="1"/>
</dbReference>
<accession>A0ABM1EQI8</accession>
<comment type="subcellular location">
    <subcellularLocation>
        <location evidence="1">Secreted</location>
    </subcellularLocation>
</comment>
<dbReference type="GeneID" id="106814635"/>